<feature type="chain" id="PRO_5016336288" evidence="1">
    <location>
        <begin position="20"/>
        <end position="102"/>
    </location>
</feature>
<dbReference type="Proteomes" id="UP000245489">
    <property type="component" value="Unassembled WGS sequence"/>
</dbReference>
<name>A0A316E8R6_9BACT</name>
<organism evidence="2 3">
    <name type="scientific">Arcicella aurantiaca</name>
    <dbReference type="NCBI Taxonomy" id="591202"/>
    <lineage>
        <taxon>Bacteria</taxon>
        <taxon>Pseudomonadati</taxon>
        <taxon>Bacteroidota</taxon>
        <taxon>Cytophagia</taxon>
        <taxon>Cytophagales</taxon>
        <taxon>Flectobacillaceae</taxon>
        <taxon>Arcicella</taxon>
    </lineage>
</organism>
<keyword evidence="1" id="KW-0732">Signal</keyword>
<accession>A0A316E8R6</accession>
<gene>
    <name evidence="2" type="ORF">LV89_01968</name>
</gene>
<reference evidence="2 3" key="1">
    <citation type="submission" date="2018-05" db="EMBL/GenBank/DDBJ databases">
        <title>Genomic Encyclopedia of Archaeal and Bacterial Type Strains, Phase II (KMG-II): from individual species to whole genera.</title>
        <authorList>
            <person name="Goeker M."/>
        </authorList>
    </citation>
    <scope>NUCLEOTIDE SEQUENCE [LARGE SCALE GENOMIC DNA]</scope>
    <source>
        <strain evidence="2 3">DSM 22214</strain>
    </source>
</reference>
<protein>
    <submittedName>
        <fullName evidence="2">Uncharacterized protein</fullName>
    </submittedName>
</protein>
<keyword evidence="3" id="KW-1185">Reference proteome</keyword>
<evidence type="ECO:0000313" key="3">
    <source>
        <dbReference type="Proteomes" id="UP000245489"/>
    </source>
</evidence>
<dbReference type="RefSeq" id="WP_146199121.1">
    <property type="nucleotide sequence ID" value="NZ_QGGO01000008.1"/>
</dbReference>
<proteinExistence type="predicted"/>
<sequence>MKYLLFFLLLCLMSCTEKVTPQAFKYVSPKPTQRTTIYTIRSGAYEDPTVWNLGVVPEPYDVADVNDSISISTIRQLKGLKSTRGGKLYCLPGGSLSISPKY</sequence>
<evidence type="ECO:0000313" key="2">
    <source>
        <dbReference type="EMBL" id="PWK27153.1"/>
    </source>
</evidence>
<evidence type="ECO:0000256" key="1">
    <source>
        <dbReference type="SAM" id="SignalP"/>
    </source>
</evidence>
<dbReference type="EMBL" id="QGGO01000008">
    <property type="protein sequence ID" value="PWK27153.1"/>
    <property type="molecule type" value="Genomic_DNA"/>
</dbReference>
<dbReference type="AlphaFoldDB" id="A0A316E8R6"/>
<comment type="caution">
    <text evidence="2">The sequence shown here is derived from an EMBL/GenBank/DDBJ whole genome shotgun (WGS) entry which is preliminary data.</text>
</comment>
<feature type="signal peptide" evidence="1">
    <location>
        <begin position="1"/>
        <end position="19"/>
    </location>
</feature>